<evidence type="ECO:0000313" key="4">
    <source>
        <dbReference type="EMBL" id="CAA7027648.1"/>
    </source>
</evidence>
<dbReference type="PANTHER" id="PTHR35317">
    <property type="entry name" value="OS04G0629600 PROTEIN"/>
    <property type="match status" value="1"/>
</dbReference>
<comment type="caution">
    <text evidence="4">The sequence shown here is derived from an EMBL/GenBank/DDBJ whole genome shotgun (WGS) entry which is preliminary data.</text>
</comment>
<protein>
    <submittedName>
        <fullName evidence="4">Uncharacterized protein</fullName>
    </submittedName>
</protein>
<evidence type="ECO:0000256" key="1">
    <source>
        <dbReference type="SAM" id="MobiDB-lite"/>
    </source>
</evidence>
<gene>
    <name evidence="4" type="ORF">MERR_LOCUS14883</name>
</gene>
<dbReference type="Proteomes" id="UP000467841">
    <property type="component" value="Unassembled WGS sequence"/>
</dbReference>
<evidence type="ECO:0000313" key="5">
    <source>
        <dbReference type="Proteomes" id="UP000467841"/>
    </source>
</evidence>
<dbReference type="InterPro" id="IPR054722">
    <property type="entry name" value="PolX-like_BBD"/>
</dbReference>
<evidence type="ECO:0000259" key="2">
    <source>
        <dbReference type="Pfam" id="PF13961"/>
    </source>
</evidence>
<proteinExistence type="predicted"/>
<feature type="domain" description="DUF4219" evidence="2">
    <location>
        <begin position="27"/>
        <end position="53"/>
    </location>
</feature>
<accession>A0A6D2IRA8</accession>
<feature type="domain" description="Retrovirus-related Pol polyprotein from transposon TNT 1-94-like beta-barrel" evidence="3">
    <location>
        <begin position="286"/>
        <end position="366"/>
    </location>
</feature>
<keyword evidence="5" id="KW-1185">Reference proteome</keyword>
<dbReference type="Pfam" id="PF14223">
    <property type="entry name" value="Retrotran_gag_2"/>
    <property type="match status" value="1"/>
</dbReference>
<feature type="compositionally biased region" description="Basic and acidic residues" evidence="1">
    <location>
        <begin position="217"/>
        <end position="232"/>
    </location>
</feature>
<dbReference type="Pfam" id="PF22936">
    <property type="entry name" value="Pol_BBD"/>
    <property type="match status" value="1"/>
</dbReference>
<dbReference type="AlphaFoldDB" id="A0A6D2IRA8"/>
<dbReference type="PANTHER" id="PTHR35317:SF44">
    <property type="entry name" value="RNA-DIRECTED DNA POLYMERASE"/>
    <property type="match status" value="1"/>
</dbReference>
<organism evidence="4 5">
    <name type="scientific">Microthlaspi erraticum</name>
    <dbReference type="NCBI Taxonomy" id="1685480"/>
    <lineage>
        <taxon>Eukaryota</taxon>
        <taxon>Viridiplantae</taxon>
        <taxon>Streptophyta</taxon>
        <taxon>Embryophyta</taxon>
        <taxon>Tracheophyta</taxon>
        <taxon>Spermatophyta</taxon>
        <taxon>Magnoliopsida</taxon>
        <taxon>eudicotyledons</taxon>
        <taxon>Gunneridae</taxon>
        <taxon>Pentapetalae</taxon>
        <taxon>rosids</taxon>
        <taxon>malvids</taxon>
        <taxon>Brassicales</taxon>
        <taxon>Brassicaceae</taxon>
        <taxon>Coluteocarpeae</taxon>
        <taxon>Microthlaspi</taxon>
    </lineage>
</organism>
<name>A0A6D2IRA8_9BRAS</name>
<dbReference type="Pfam" id="PF13961">
    <property type="entry name" value="DUF4219"/>
    <property type="match status" value="1"/>
</dbReference>
<sequence>MAGDEVVDAAVVVRSKEMSPSMTCPMLNATNYAVWMMKMKVLLRIHKVWEAIEPGSISLEKNDIATGLIFQSILEYLVLQVGGKETAKEIWDAIKTRNLGADRVKEARLQTLNGDFERLKMKDTDTVEYFAGKLTEIASKSASLGQVMEESKLVKKFLNSLPMGKFFQIAASLEQILDLNTTSFEDVVGRLKAYEERIHQGEYGGATQDKLLYAKSDERGDTSSSEGKEGHYASKCPTRKPKIEEANKVETEEADSALYMHEIVFLNEENLIPKNYEIQRGEEGVWYLDNGASNHMTSVKEYFSELNEKIKGKVKFGDGSCVEIGGKGSILFQSKAGEQKLVSEIYYIPNLKSNILSLGQATEAGCDVRMREDYLTLHDLSGRLLIRVKRSSNRLYKINLKTGKRSCSQSRIEFEEEEEEHQEAKNSIEWTKACLHETDLINKNRTWMFVDKPVRVKGIGLKWVLKIKRNTDGSINKHKVRLVFKVLTQALRCWNTKLEVLTQVPRCWNTKLDQTLKGNKFVEVRSFKTIKTMYVHVRDILTKALARIKFKKVRSLIGVQDLSKTDLKLKGVIVSQLYEALSRVASKGEAPGSKLLTVFKEVFQNLDV</sequence>
<feature type="region of interest" description="Disordered" evidence="1">
    <location>
        <begin position="217"/>
        <end position="237"/>
    </location>
</feature>
<reference evidence="4" key="1">
    <citation type="submission" date="2020-01" db="EMBL/GenBank/DDBJ databases">
        <authorList>
            <person name="Mishra B."/>
        </authorList>
    </citation>
    <scope>NUCLEOTIDE SEQUENCE [LARGE SCALE GENOMIC DNA]</scope>
</reference>
<evidence type="ECO:0000259" key="3">
    <source>
        <dbReference type="Pfam" id="PF22936"/>
    </source>
</evidence>
<dbReference type="InterPro" id="IPR025314">
    <property type="entry name" value="DUF4219"/>
</dbReference>
<dbReference type="OrthoDB" id="1107393at2759"/>
<dbReference type="EMBL" id="CACVBM020001059">
    <property type="protein sequence ID" value="CAA7027648.1"/>
    <property type="molecule type" value="Genomic_DNA"/>
</dbReference>